<organism evidence="3 4">
    <name type="scientific">Salinomyces thailandicus</name>
    <dbReference type="NCBI Taxonomy" id="706561"/>
    <lineage>
        <taxon>Eukaryota</taxon>
        <taxon>Fungi</taxon>
        <taxon>Dikarya</taxon>
        <taxon>Ascomycota</taxon>
        <taxon>Pezizomycotina</taxon>
        <taxon>Dothideomycetes</taxon>
        <taxon>Dothideomycetidae</taxon>
        <taxon>Mycosphaerellales</taxon>
        <taxon>Teratosphaeriaceae</taxon>
        <taxon>Salinomyces</taxon>
    </lineage>
</organism>
<feature type="domain" description="Transcription elongation factor Eaf N-terminal" evidence="2">
    <location>
        <begin position="19"/>
        <end position="120"/>
    </location>
</feature>
<name>A0A4U0UFL0_9PEZI</name>
<feature type="compositionally biased region" description="Polar residues" evidence="1">
    <location>
        <begin position="184"/>
        <end position="205"/>
    </location>
</feature>
<feature type="compositionally biased region" description="Acidic residues" evidence="1">
    <location>
        <begin position="388"/>
        <end position="401"/>
    </location>
</feature>
<feature type="compositionally biased region" description="Low complexity" evidence="1">
    <location>
        <begin position="341"/>
        <end position="352"/>
    </location>
</feature>
<comment type="caution">
    <text evidence="3">The sequence shown here is derived from an EMBL/GenBank/DDBJ whole genome shotgun (WGS) entry which is preliminary data.</text>
</comment>
<dbReference type="InterPro" id="IPR019194">
    <property type="entry name" value="Tscrpt_elong_fac_Eaf_N"/>
</dbReference>
<gene>
    <name evidence="3" type="ORF">B0A50_00331</name>
</gene>
<dbReference type="OrthoDB" id="125903at2759"/>
<dbReference type="Proteomes" id="UP000308549">
    <property type="component" value="Unassembled WGS sequence"/>
</dbReference>
<proteinExistence type="predicted"/>
<accession>A0A4U0UFL0</accession>
<feature type="compositionally biased region" description="Basic and acidic residues" evidence="1">
    <location>
        <begin position="274"/>
        <end position="294"/>
    </location>
</feature>
<reference evidence="3 4" key="1">
    <citation type="submission" date="2017-03" db="EMBL/GenBank/DDBJ databases">
        <title>Genomes of endolithic fungi from Antarctica.</title>
        <authorList>
            <person name="Coleine C."/>
            <person name="Masonjones S."/>
            <person name="Stajich J.E."/>
        </authorList>
    </citation>
    <scope>NUCLEOTIDE SEQUENCE [LARGE SCALE GENOMIC DNA]</scope>
    <source>
        <strain evidence="3 4">CCFEE 6315</strain>
    </source>
</reference>
<feature type="compositionally biased region" description="Acidic residues" evidence="1">
    <location>
        <begin position="151"/>
        <end position="160"/>
    </location>
</feature>
<evidence type="ECO:0000256" key="1">
    <source>
        <dbReference type="SAM" id="MobiDB-lite"/>
    </source>
</evidence>
<dbReference type="Pfam" id="PF09816">
    <property type="entry name" value="EAF"/>
    <property type="match status" value="1"/>
</dbReference>
<dbReference type="AlphaFoldDB" id="A0A4U0UFL0"/>
<evidence type="ECO:0000313" key="3">
    <source>
        <dbReference type="EMBL" id="TKA34350.1"/>
    </source>
</evidence>
<feature type="region of interest" description="Disordered" evidence="1">
    <location>
        <begin position="339"/>
        <end position="459"/>
    </location>
</feature>
<protein>
    <recommendedName>
        <fullName evidence="2">Transcription elongation factor Eaf N-terminal domain-containing protein</fullName>
    </recommendedName>
</protein>
<feature type="compositionally biased region" description="Polar residues" evidence="1">
    <location>
        <begin position="212"/>
        <end position="223"/>
    </location>
</feature>
<feature type="compositionally biased region" description="Acidic residues" evidence="1">
    <location>
        <begin position="439"/>
        <end position="459"/>
    </location>
</feature>
<sequence length="459" mass="49254">MAAASAALQPVDVSKPGHYPIRLGSSITSPSKASKPYVNVRYNYKPQSLPSEAPARLRPIKASSNKAIKLEIQDGDWVYEGTAVADVEEQYVLILRENAGKQEAVLEKLWKGYDFNLSSTHDKLEDGVLRQRYPHIGDAEQLAEAHGLPGEDGEEDEPLDPDNPFDYRHHLKAALVAKAKRPTEASQSTTSTPLTQHTRAATTTPVAKPAQKRQNGSNLFTQQQKKRKAPPTSAAAAKESNVGSNGSNKRVKAGHEPYVPPTARGKAETSSTRAKTEAPPEIRVDRKASVREPSFEEESGELIIENGDADSAGGHALLGRQGAMALALSGQFRQGPISLRSAASSPASHIASPAPPRPGGLEDGEEFELGGSSPEESGRTARHKKVDVEEEDQDADVEDLELPSPAAEHRPSVSAATVTSAHVEEEEDDLDAQLAAAMAEEDTGGVVEEPEEEEESEEE</sequence>
<evidence type="ECO:0000259" key="2">
    <source>
        <dbReference type="Pfam" id="PF09816"/>
    </source>
</evidence>
<dbReference type="EMBL" id="NAJL01000001">
    <property type="protein sequence ID" value="TKA34350.1"/>
    <property type="molecule type" value="Genomic_DNA"/>
</dbReference>
<feature type="region of interest" description="Disordered" evidence="1">
    <location>
        <begin position="146"/>
        <end position="300"/>
    </location>
</feature>
<evidence type="ECO:0000313" key="4">
    <source>
        <dbReference type="Proteomes" id="UP000308549"/>
    </source>
</evidence>
<keyword evidence="4" id="KW-1185">Reference proteome</keyword>